<dbReference type="EMBL" id="JACEOL010000085">
    <property type="protein sequence ID" value="MBA4603899.1"/>
    <property type="molecule type" value="Genomic_DNA"/>
</dbReference>
<evidence type="ECO:0000313" key="2">
    <source>
        <dbReference type="Proteomes" id="UP000538292"/>
    </source>
</evidence>
<reference evidence="1 2" key="1">
    <citation type="submission" date="2020-07" db="EMBL/GenBank/DDBJ databases">
        <title>Thermoactinomyces phylogeny.</title>
        <authorList>
            <person name="Dunlap C."/>
        </authorList>
    </citation>
    <scope>NUCLEOTIDE SEQUENCE [LARGE SCALE GENOMIC DNA]</scope>
    <source>
        <strain evidence="1 2">AMNI-1</strain>
    </source>
</reference>
<keyword evidence="1" id="KW-0436">Ligase</keyword>
<sequence length="65" mass="7711">MLEKQICMVCQQKRNNGLRILNNYICDACEKEIVECDSRQILYGYFVWKLRALIDTDKEQELHGS</sequence>
<accession>A0A7W1XV82</accession>
<keyword evidence="2" id="KW-1185">Reference proteome</keyword>
<dbReference type="InterPro" id="IPR019700">
    <property type="entry name" value="Sigma-G_inhibitor_Gin"/>
</dbReference>
<protein>
    <submittedName>
        <fullName evidence="1">Carnitine--CoA ligase</fullName>
    </submittedName>
</protein>
<evidence type="ECO:0000313" key="1">
    <source>
        <dbReference type="EMBL" id="MBA4603899.1"/>
    </source>
</evidence>
<proteinExistence type="predicted"/>
<comment type="caution">
    <text evidence="1">The sequence shown here is derived from an EMBL/GenBank/DDBJ whole genome shotgun (WGS) entry which is preliminary data.</text>
</comment>
<name>A0A7W1XV82_9BACL</name>
<dbReference type="GO" id="GO:0016874">
    <property type="term" value="F:ligase activity"/>
    <property type="evidence" value="ECO:0007669"/>
    <property type="project" value="UniProtKB-KW"/>
</dbReference>
<dbReference type="Pfam" id="PF10764">
    <property type="entry name" value="Gin"/>
    <property type="match status" value="1"/>
</dbReference>
<dbReference type="AlphaFoldDB" id="A0A7W1XV82"/>
<gene>
    <name evidence="1" type="ORF">H2C83_16750</name>
</gene>
<dbReference type="RefSeq" id="WP_181742369.1">
    <property type="nucleotide sequence ID" value="NZ_JACEOL010000085.1"/>
</dbReference>
<organism evidence="1 2">
    <name type="scientific">Thermoactinomyces mirandus</name>
    <dbReference type="NCBI Taxonomy" id="2756294"/>
    <lineage>
        <taxon>Bacteria</taxon>
        <taxon>Bacillati</taxon>
        <taxon>Bacillota</taxon>
        <taxon>Bacilli</taxon>
        <taxon>Bacillales</taxon>
        <taxon>Thermoactinomycetaceae</taxon>
        <taxon>Thermoactinomyces</taxon>
    </lineage>
</organism>
<dbReference type="Proteomes" id="UP000538292">
    <property type="component" value="Unassembled WGS sequence"/>
</dbReference>